<dbReference type="InterPro" id="IPR000760">
    <property type="entry name" value="Inositol_monophosphatase-like"/>
</dbReference>
<dbReference type="STRING" id="551987.SAMN05192549_107168"/>
<evidence type="ECO:0000256" key="1">
    <source>
        <dbReference type="ARBA" id="ARBA00009759"/>
    </source>
</evidence>
<dbReference type="Gene3D" id="3.30.540.10">
    <property type="entry name" value="Fructose-1,6-Bisphosphatase, subunit A, domain 1"/>
    <property type="match status" value="1"/>
</dbReference>
<sequence length="275" mass="29835">MAFIDRKEKTMTAIDTEGVLELMRDVGAGLCETFWQSEPVVEVDEMWAAFHRVDGAASDLLRQALAARYPDIAWADGELSEAHAKSGEYWICDAIDGAVQFLRTIPNWCMSLTLMREGVAVFTAIYDAMHDEMFHALWGHGAFYNGKAIRVSKRQDHYMGIVASSQPPFATRHGSAMQKAGESLSAMLRDVAAARNLGPTSLQLAYVACGRLDAFWQYGEDGYNCIGGSLLIREAGGVTTQADGQPYHLTSASIAAAPPGVHASMLQRLQGVAAA</sequence>
<organism evidence="3 4">
    <name type="scientific">Duganella sacchari</name>
    <dbReference type="NCBI Taxonomy" id="551987"/>
    <lineage>
        <taxon>Bacteria</taxon>
        <taxon>Pseudomonadati</taxon>
        <taxon>Pseudomonadota</taxon>
        <taxon>Betaproteobacteria</taxon>
        <taxon>Burkholderiales</taxon>
        <taxon>Oxalobacteraceae</taxon>
        <taxon>Telluria group</taxon>
        <taxon>Duganella</taxon>
    </lineage>
</organism>
<proteinExistence type="inferred from homology"/>
<feature type="binding site" evidence="2">
    <location>
        <position position="96"/>
    </location>
    <ligand>
        <name>Mg(2+)</name>
        <dbReference type="ChEBI" id="CHEBI:18420"/>
        <label>1</label>
        <note>catalytic</note>
    </ligand>
</feature>
<feature type="binding site" evidence="2">
    <location>
        <position position="93"/>
    </location>
    <ligand>
        <name>Mg(2+)</name>
        <dbReference type="ChEBI" id="CHEBI:18420"/>
        <label>2</label>
    </ligand>
</feature>
<dbReference type="AlphaFoldDB" id="A0A1M7QJI8"/>
<dbReference type="GO" id="GO:0046872">
    <property type="term" value="F:metal ion binding"/>
    <property type="evidence" value="ECO:0007669"/>
    <property type="project" value="UniProtKB-KW"/>
</dbReference>
<accession>A0A1M7QJI8</accession>
<keyword evidence="2" id="KW-0460">Magnesium</keyword>
<dbReference type="PANTHER" id="PTHR20854">
    <property type="entry name" value="INOSITOL MONOPHOSPHATASE"/>
    <property type="match status" value="1"/>
</dbReference>
<dbReference type="Proteomes" id="UP000184339">
    <property type="component" value="Unassembled WGS sequence"/>
</dbReference>
<dbReference type="Gene3D" id="3.40.190.80">
    <property type="match status" value="1"/>
</dbReference>
<dbReference type="EMBL" id="FRCX01000007">
    <property type="protein sequence ID" value="SHN31393.1"/>
    <property type="molecule type" value="Genomic_DNA"/>
</dbReference>
<dbReference type="GO" id="GO:0008934">
    <property type="term" value="F:inositol monophosphate 1-phosphatase activity"/>
    <property type="evidence" value="ECO:0007669"/>
    <property type="project" value="TreeGrafter"/>
</dbReference>
<keyword evidence="2" id="KW-0479">Metal-binding</keyword>
<dbReference type="GO" id="GO:0007165">
    <property type="term" value="P:signal transduction"/>
    <property type="evidence" value="ECO:0007669"/>
    <property type="project" value="TreeGrafter"/>
</dbReference>
<dbReference type="SUPFAM" id="SSF56655">
    <property type="entry name" value="Carbohydrate phosphatase"/>
    <property type="match status" value="1"/>
</dbReference>
<evidence type="ECO:0000256" key="2">
    <source>
        <dbReference type="PIRSR" id="PIRSR600760-2"/>
    </source>
</evidence>
<keyword evidence="4" id="KW-1185">Reference proteome</keyword>
<dbReference type="GO" id="GO:0006020">
    <property type="term" value="P:inositol metabolic process"/>
    <property type="evidence" value="ECO:0007669"/>
    <property type="project" value="TreeGrafter"/>
</dbReference>
<dbReference type="Pfam" id="PF00459">
    <property type="entry name" value="Inositol_P"/>
    <property type="match status" value="1"/>
</dbReference>
<reference evidence="4" key="1">
    <citation type="submission" date="2016-11" db="EMBL/GenBank/DDBJ databases">
        <authorList>
            <person name="Varghese N."/>
            <person name="Submissions S."/>
        </authorList>
    </citation>
    <scope>NUCLEOTIDE SEQUENCE [LARGE SCALE GENOMIC DNA]</scope>
    <source>
        <strain evidence="4">Sac-22</strain>
    </source>
</reference>
<feature type="binding site" evidence="2">
    <location>
        <position position="95"/>
    </location>
    <ligand>
        <name>Mg(2+)</name>
        <dbReference type="ChEBI" id="CHEBI:18420"/>
        <label>1</label>
        <note>catalytic</note>
    </ligand>
</feature>
<protein>
    <submittedName>
        <fullName evidence="3">Myo-inositol-1(Or 4)-monophosphatase</fullName>
    </submittedName>
</protein>
<evidence type="ECO:0000313" key="4">
    <source>
        <dbReference type="Proteomes" id="UP000184339"/>
    </source>
</evidence>
<name>A0A1M7QJI8_9BURK</name>
<dbReference type="PANTHER" id="PTHR20854:SF4">
    <property type="entry name" value="INOSITOL-1-MONOPHOSPHATASE-RELATED"/>
    <property type="match status" value="1"/>
</dbReference>
<evidence type="ECO:0000313" key="3">
    <source>
        <dbReference type="EMBL" id="SHN31393.1"/>
    </source>
</evidence>
<gene>
    <name evidence="3" type="ORF">SAMN05192549_107168</name>
</gene>
<comment type="cofactor">
    <cofactor evidence="2">
        <name>Mg(2+)</name>
        <dbReference type="ChEBI" id="CHEBI:18420"/>
    </cofactor>
</comment>
<comment type="similarity">
    <text evidence="1">Belongs to the inositol monophosphatase superfamily.</text>
</comment>
<dbReference type="PRINTS" id="PR00377">
    <property type="entry name" value="IMPHPHTASES"/>
</dbReference>